<dbReference type="OrthoDB" id="427480at2759"/>
<dbReference type="Proteomes" id="UP000076502">
    <property type="component" value="Unassembled WGS sequence"/>
</dbReference>
<dbReference type="PANTHER" id="PTHR45890">
    <property type="entry name" value="AARF DOMAIN CONTAINING KINASE 2 (PREDICTED)"/>
    <property type="match status" value="1"/>
</dbReference>
<dbReference type="STRING" id="178035.A0A154P392"/>
<keyword evidence="4" id="KW-0418">Kinase</keyword>
<keyword evidence="2" id="KW-1133">Transmembrane helix</keyword>
<dbReference type="EMBL" id="KQ434809">
    <property type="protein sequence ID" value="KZC06409.1"/>
    <property type="molecule type" value="Genomic_DNA"/>
</dbReference>
<dbReference type="OMA" id="SMVRTHH"/>
<evidence type="ECO:0000256" key="2">
    <source>
        <dbReference type="SAM" id="Phobius"/>
    </source>
</evidence>
<accession>A0A154P392</accession>
<keyword evidence="2" id="KW-0472">Membrane</keyword>
<dbReference type="InterPro" id="IPR052402">
    <property type="entry name" value="ADCK_kinase"/>
</dbReference>
<feature type="domain" description="Protein kinase" evidence="3">
    <location>
        <begin position="154"/>
        <end position="538"/>
    </location>
</feature>
<dbReference type="PANTHER" id="PTHR45890:SF1">
    <property type="entry name" value="AARF DOMAIN CONTAINING KINASE 2"/>
    <property type="match status" value="1"/>
</dbReference>
<dbReference type="AlphaFoldDB" id="A0A154P392"/>
<protein>
    <submittedName>
        <fullName evidence="4">Putative aarF domain-containing protein kinase 2</fullName>
    </submittedName>
</protein>
<gene>
    <name evidence="4" type="ORF">WN55_10319</name>
</gene>
<dbReference type="InterPro" id="IPR011009">
    <property type="entry name" value="Kinase-like_dom_sf"/>
</dbReference>
<dbReference type="GO" id="GO:0004672">
    <property type="term" value="F:protein kinase activity"/>
    <property type="evidence" value="ECO:0007669"/>
    <property type="project" value="InterPro"/>
</dbReference>
<dbReference type="PROSITE" id="PS50011">
    <property type="entry name" value="PROTEIN_KINASE_DOM"/>
    <property type="match status" value="1"/>
</dbReference>
<feature type="transmembrane region" description="Helical" evidence="2">
    <location>
        <begin position="51"/>
        <end position="74"/>
    </location>
</feature>
<dbReference type="SUPFAM" id="SSF56112">
    <property type="entry name" value="Protein kinase-like (PK-like)"/>
    <property type="match status" value="1"/>
</dbReference>
<keyword evidence="2" id="KW-0812">Transmembrane</keyword>
<reference evidence="4 5" key="1">
    <citation type="submission" date="2015-07" db="EMBL/GenBank/DDBJ databases">
        <title>The genome of Dufourea novaeangliae.</title>
        <authorList>
            <person name="Pan H."/>
            <person name="Kapheim K."/>
        </authorList>
    </citation>
    <scope>NUCLEOTIDE SEQUENCE [LARGE SCALE GENOMIC DNA]</scope>
    <source>
        <strain evidence="4">0120121106</strain>
        <tissue evidence="4">Whole body</tissue>
    </source>
</reference>
<proteinExistence type="inferred from homology"/>
<keyword evidence="5" id="KW-1185">Reference proteome</keyword>
<evidence type="ECO:0000313" key="5">
    <source>
        <dbReference type="Proteomes" id="UP000076502"/>
    </source>
</evidence>
<dbReference type="Pfam" id="PF03109">
    <property type="entry name" value="ABC1"/>
    <property type="match status" value="1"/>
</dbReference>
<dbReference type="InterPro" id="IPR000719">
    <property type="entry name" value="Prot_kinase_dom"/>
</dbReference>
<evidence type="ECO:0000256" key="1">
    <source>
        <dbReference type="ARBA" id="ARBA00009670"/>
    </source>
</evidence>
<dbReference type="CDD" id="cd13971">
    <property type="entry name" value="ADCK2-like"/>
    <property type="match status" value="1"/>
</dbReference>
<dbReference type="GO" id="GO:0005524">
    <property type="term" value="F:ATP binding"/>
    <property type="evidence" value="ECO:0007669"/>
    <property type="project" value="InterPro"/>
</dbReference>
<sequence>MRHINLEGSKRIVKTVLILSYEPKRHSLIYENDSLIAEKDQENLFDVIQNAILIVARVFVIGSILTGVTVVYLITRLIHGHIFPTVLLKSIQFLGPIFIKFGQWASTRKDIFPEDICCTLSQLQRTVPPHSWFYTEQLLKSIYGPNWRKIFVKFENETPIGSGCCAQVYKAWIDLNARVEETQESRIPVFIQIIEYLKLGSLITSIDKMANDDSDNESQQDVTRNRKLQPVAVKILHPGIKGQLRRDLTIMRGVCKFATSVVPRLRWLSLTDCIDEFSQIMENQVDMNREAVNLLKFSENFSYKKDILFPRPYRNFTKRDILVESYHEGPSISEYLEYKDNKLQKKLAKLGIKMVLKMVFNDNFIHCDLHPGNILVETDRGSTEGTRAWLWRFIDRDYWPIYPRLIVLDCGLVVSLNDRCQQNLKDVFRSVLMGNGELAAEYILEHSSQVCPDPDGFKRTMREIVNTHLRKRDNVNVSTVVAELFSAMVRHKVKQDGSFSSVILSMAVIEGLGRSLNPNLDIFTEVLPFIFTNTLQDN</sequence>
<evidence type="ECO:0000259" key="3">
    <source>
        <dbReference type="PROSITE" id="PS50011"/>
    </source>
</evidence>
<name>A0A154P392_DUFNO</name>
<dbReference type="InterPro" id="IPR044095">
    <property type="entry name" value="ADCK2_dom"/>
</dbReference>
<keyword evidence="4" id="KW-0808">Transferase</keyword>
<dbReference type="Gene3D" id="1.10.510.10">
    <property type="entry name" value="Transferase(Phosphotransferase) domain 1"/>
    <property type="match status" value="1"/>
</dbReference>
<evidence type="ECO:0000313" key="4">
    <source>
        <dbReference type="EMBL" id="KZC06409.1"/>
    </source>
</evidence>
<organism evidence="4 5">
    <name type="scientific">Dufourea novaeangliae</name>
    <name type="common">Sweat bee</name>
    <dbReference type="NCBI Taxonomy" id="178035"/>
    <lineage>
        <taxon>Eukaryota</taxon>
        <taxon>Metazoa</taxon>
        <taxon>Ecdysozoa</taxon>
        <taxon>Arthropoda</taxon>
        <taxon>Hexapoda</taxon>
        <taxon>Insecta</taxon>
        <taxon>Pterygota</taxon>
        <taxon>Neoptera</taxon>
        <taxon>Endopterygota</taxon>
        <taxon>Hymenoptera</taxon>
        <taxon>Apocrita</taxon>
        <taxon>Aculeata</taxon>
        <taxon>Apoidea</taxon>
        <taxon>Anthophila</taxon>
        <taxon>Halictidae</taxon>
        <taxon>Rophitinae</taxon>
        <taxon>Dufourea</taxon>
    </lineage>
</organism>
<comment type="similarity">
    <text evidence="1">Belongs to the protein kinase superfamily. ADCK protein kinase family.</text>
</comment>
<dbReference type="InterPro" id="IPR004147">
    <property type="entry name" value="ABC1_dom"/>
</dbReference>
<dbReference type="GO" id="GO:0005739">
    <property type="term" value="C:mitochondrion"/>
    <property type="evidence" value="ECO:0007669"/>
    <property type="project" value="TreeGrafter"/>
</dbReference>